<dbReference type="InterPro" id="IPR001538">
    <property type="entry name" value="Man6P_isomerase-2_C"/>
</dbReference>
<dbReference type="GO" id="GO:0016853">
    <property type="term" value="F:isomerase activity"/>
    <property type="evidence" value="ECO:0007669"/>
    <property type="project" value="UniProtKB-KW"/>
</dbReference>
<evidence type="ECO:0000259" key="1">
    <source>
        <dbReference type="Pfam" id="PF01050"/>
    </source>
</evidence>
<keyword evidence="2" id="KW-0413">Isomerase</keyword>
<protein>
    <submittedName>
        <fullName evidence="2">Mannose-6-phosphate isomerase</fullName>
    </submittedName>
</protein>
<comment type="caution">
    <text evidence="2">The sequence shown here is derived from an EMBL/GenBank/DDBJ whole genome shotgun (WGS) entry which is preliminary data.</text>
</comment>
<dbReference type="Pfam" id="PF01050">
    <property type="entry name" value="MannoseP_isomer"/>
    <property type="match status" value="1"/>
</dbReference>
<sequence>MEGLPNYLREERPWGSFERFTLNEPTTVKIIVVNLNEAFSLQTHEHRDEYWRVLKGSGTFTIGDEEKSAAAGESYYVPQGTEHRATAGPEGLVLLEIAFGDFDESDIKRIEDKYGRA</sequence>
<dbReference type="InterPro" id="IPR014710">
    <property type="entry name" value="RmlC-like_jellyroll"/>
</dbReference>
<dbReference type="InterPro" id="IPR051161">
    <property type="entry name" value="Mannose-6P_isomerase_type2"/>
</dbReference>
<evidence type="ECO:0000313" key="2">
    <source>
        <dbReference type="EMBL" id="OGG43980.1"/>
    </source>
</evidence>
<accession>A0A1F6C470</accession>
<dbReference type="Proteomes" id="UP000178249">
    <property type="component" value="Unassembled WGS sequence"/>
</dbReference>
<name>A0A1F6C470_9BACT</name>
<dbReference type="GO" id="GO:0004475">
    <property type="term" value="F:mannose-1-phosphate guanylyltransferase (GTP) activity"/>
    <property type="evidence" value="ECO:0007669"/>
    <property type="project" value="TreeGrafter"/>
</dbReference>
<dbReference type="GO" id="GO:0005976">
    <property type="term" value="P:polysaccharide metabolic process"/>
    <property type="evidence" value="ECO:0007669"/>
    <property type="project" value="InterPro"/>
</dbReference>
<proteinExistence type="predicted"/>
<dbReference type="GO" id="GO:0009298">
    <property type="term" value="P:GDP-mannose biosynthetic process"/>
    <property type="evidence" value="ECO:0007669"/>
    <property type="project" value="TreeGrafter"/>
</dbReference>
<evidence type="ECO:0000313" key="3">
    <source>
        <dbReference type="Proteomes" id="UP000178249"/>
    </source>
</evidence>
<dbReference type="SUPFAM" id="SSF51182">
    <property type="entry name" value="RmlC-like cupins"/>
    <property type="match status" value="1"/>
</dbReference>
<gene>
    <name evidence="2" type="ORF">A2841_01305</name>
</gene>
<dbReference type="AlphaFoldDB" id="A0A1F6C470"/>
<dbReference type="PANTHER" id="PTHR46390:SF1">
    <property type="entry name" value="MANNOSE-1-PHOSPHATE GUANYLYLTRANSFERASE"/>
    <property type="match status" value="1"/>
</dbReference>
<organism evidence="2 3">
    <name type="scientific">Candidatus Kaiserbacteria bacterium RIFCSPHIGHO2_01_FULL_48_10</name>
    <dbReference type="NCBI Taxonomy" id="1798476"/>
    <lineage>
        <taxon>Bacteria</taxon>
        <taxon>Candidatus Kaiseribacteriota</taxon>
    </lineage>
</organism>
<dbReference type="InterPro" id="IPR011051">
    <property type="entry name" value="RmlC_Cupin_sf"/>
</dbReference>
<dbReference type="PANTHER" id="PTHR46390">
    <property type="entry name" value="MANNOSE-1-PHOSPHATE GUANYLYLTRANSFERASE"/>
    <property type="match status" value="1"/>
</dbReference>
<dbReference type="EMBL" id="MFKP01000026">
    <property type="protein sequence ID" value="OGG43980.1"/>
    <property type="molecule type" value="Genomic_DNA"/>
</dbReference>
<dbReference type="Gene3D" id="2.60.120.10">
    <property type="entry name" value="Jelly Rolls"/>
    <property type="match status" value="1"/>
</dbReference>
<reference evidence="2 3" key="1">
    <citation type="journal article" date="2016" name="Nat. Commun.">
        <title>Thousands of microbial genomes shed light on interconnected biogeochemical processes in an aquifer system.</title>
        <authorList>
            <person name="Anantharaman K."/>
            <person name="Brown C.T."/>
            <person name="Hug L.A."/>
            <person name="Sharon I."/>
            <person name="Castelle C.J."/>
            <person name="Probst A.J."/>
            <person name="Thomas B.C."/>
            <person name="Singh A."/>
            <person name="Wilkins M.J."/>
            <person name="Karaoz U."/>
            <person name="Brodie E.L."/>
            <person name="Williams K.H."/>
            <person name="Hubbard S.S."/>
            <person name="Banfield J.F."/>
        </authorList>
    </citation>
    <scope>NUCLEOTIDE SEQUENCE [LARGE SCALE GENOMIC DNA]</scope>
</reference>
<dbReference type="CDD" id="cd02213">
    <property type="entry name" value="cupin_PMI_typeII_C"/>
    <property type="match status" value="1"/>
</dbReference>
<feature type="domain" description="Mannose-6-phosphate isomerase type II C-terminal" evidence="1">
    <location>
        <begin position="11"/>
        <end position="112"/>
    </location>
</feature>